<feature type="transmembrane region" description="Helical" evidence="2">
    <location>
        <begin position="116"/>
        <end position="142"/>
    </location>
</feature>
<evidence type="ECO:0000313" key="4">
    <source>
        <dbReference type="Proteomes" id="UP001327560"/>
    </source>
</evidence>
<dbReference type="InterPro" id="IPR039324">
    <property type="entry name" value="SHW1"/>
</dbReference>
<dbReference type="EMBL" id="CP136897">
    <property type="protein sequence ID" value="WOL17697.1"/>
    <property type="molecule type" value="Genomic_DNA"/>
</dbReference>
<dbReference type="PANTHER" id="PTHR35474:SF1">
    <property type="entry name" value="ATP PHOSPHORIBOSYLTRANSFERASE REGULATORY SUBUNIT"/>
    <property type="match status" value="1"/>
</dbReference>
<evidence type="ECO:0000313" key="3">
    <source>
        <dbReference type="EMBL" id="WOL17697.1"/>
    </source>
</evidence>
<feature type="region of interest" description="Disordered" evidence="1">
    <location>
        <begin position="66"/>
        <end position="86"/>
    </location>
</feature>
<protein>
    <recommendedName>
        <fullName evidence="5">Protein SHORT HYPOCOTYL IN WHITE LIGHT 1</fullName>
    </recommendedName>
</protein>
<organism evidence="3 4">
    <name type="scientific">Canna indica</name>
    <name type="common">Indian-shot</name>
    <dbReference type="NCBI Taxonomy" id="4628"/>
    <lineage>
        <taxon>Eukaryota</taxon>
        <taxon>Viridiplantae</taxon>
        <taxon>Streptophyta</taxon>
        <taxon>Embryophyta</taxon>
        <taxon>Tracheophyta</taxon>
        <taxon>Spermatophyta</taxon>
        <taxon>Magnoliopsida</taxon>
        <taxon>Liliopsida</taxon>
        <taxon>Zingiberales</taxon>
        <taxon>Cannaceae</taxon>
        <taxon>Canna</taxon>
    </lineage>
</organism>
<gene>
    <name evidence="3" type="ORF">Cni_G26490</name>
</gene>
<evidence type="ECO:0000256" key="2">
    <source>
        <dbReference type="SAM" id="Phobius"/>
    </source>
</evidence>
<reference evidence="3 4" key="1">
    <citation type="submission" date="2023-10" db="EMBL/GenBank/DDBJ databases">
        <title>Chromosome-scale genome assembly provides insights into flower coloration mechanisms of Canna indica.</title>
        <authorList>
            <person name="Li C."/>
        </authorList>
    </citation>
    <scope>NUCLEOTIDE SEQUENCE [LARGE SCALE GENOMIC DNA]</scope>
    <source>
        <tissue evidence="3">Flower</tissue>
    </source>
</reference>
<dbReference type="Proteomes" id="UP001327560">
    <property type="component" value="Chromosome 8"/>
</dbReference>
<keyword evidence="4" id="KW-1185">Reference proteome</keyword>
<keyword evidence="2" id="KW-0812">Transmembrane</keyword>
<dbReference type="GO" id="GO:0010100">
    <property type="term" value="P:negative regulation of photomorphogenesis"/>
    <property type="evidence" value="ECO:0007669"/>
    <property type="project" value="InterPro"/>
</dbReference>
<keyword evidence="2" id="KW-0472">Membrane</keyword>
<feature type="transmembrane region" description="Helical" evidence="2">
    <location>
        <begin position="148"/>
        <end position="173"/>
    </location>
</feature>
<dbReference type="AlphaFoldDB" id="A0AAQ3KZ44"/>
<evidence type="ECO:0000256" key="1">
    <source>
        <dbReference type="SAM" id="MobiDB-lite"/>
    </source>
</evidence>
<feature type="compositionally biased region" description="Acidic residues" evidence="1">
    <location>
        <begin position="69"/>
        <end position="86"/>
    </location>
</feature>
<proteinExistence type="predicted"/>
<dbReference type="PANTHER" id="PTHR35474">
    <property type="entry name" value="ATP PHOSPHORIBOSYLTRANSFERASE REGULATORY SUBUNIT"/>
    <property type="match status" value="1"/>
</dbReference>
<keyword evidence="2" id="KW-1133">Transmembrane helix</keyword>
<dbReference type="GO" id="GO:0009787">
    <property type="term" value="P:regulation of abscisic acid-activated signaling pathway"/>
    <property type="evidence" value="ECO:0007669"/>
    <property type="project" value="InterPro"/>
</dbReference>
<sequence>MASSCSISASISFSARRLPPSYCSETYFLLRRSLPLISFRRLRSRSCKLGHREKVSLVPETRAWVGDLGGEDNGEEDGEYAEDEEDEEHSLDLAISFLRGTFGKMSRRMRKAARSVLPPFIPTKLVSFSVNGVLILAFLWIVKAFIEVICTLASVVFASVLLVRAAWSFLSYLMENQHMYTSRIDNEDSRWSSAGAA</sequence>
<accession>A0AAQ3KZ44</accession>
<name>A0AAQ3KZ44_9LILI</name>
<evidence type="ECO:0008006" key="5">
    <source>
        <dbReference type="Google" id="ProtNLM"/>
    </source>
</evidence>